<name>A0A5N6BL09_9ACTN</name>
<feature type="domain" description="SHOCT" evidence="2">
    <location>
        <begin position="52"/>
        <end position="74"/>
    </location>
</feature>
<keyword evidence="4" id="KW-1185">Reference proteome</keyword>
<organism evidence="3 4">
    <name type="scientific">Microbispora catharanthi</name>
    <dbReference type="NCBI Taxonomy" id="1712871"/>
    <lineage>
        <taxon>Bacteria</taxon>
        <taxon>Bacillati</taxon>
        <taxon>Actinomycetota</taxon>
        <taxon>Actinomycetes</taxon>
        <taxon>Streptosporangiales</taxon>
        <taxon>Streptosporangiaceae</taxon>
        <taxon>Microbispora</taxon>
    </lineage>
</organism>
<evidence type="ECO:0000313" key="4">
    <source>
        <dbReference type="Proteomes" id="UP000313066"/>
    </source>
</evidence>
<gene>
    <name evidence="3" type="ORF">FH610_031830</name>
</gene>
<protein>
    <recommendedName>
        <fullName evidence="2">SHOCT domain-containing protein</fullName>
    </recommendedName>
</protein>
<comment type="caution">
    <text evidence="3">The sequence shown here is derived from an EMBL/GenBank/DDBJ whole genome shotgun (WGS) entry which is preliminary data.</text>
</comment>
<dbReference type="Proteomes" id="UP000313066">
    <property type="component" value="Unassembled WGS sequence"/>
</dbReference>
<evidence type="ECO:0000313" key="3">
    <source>
        <dbReference type="EMBL" id="KAB8180858.1"/>
    </source>
</evidence>
<keyword evidence="1" id="KW-1133">Transmembrane helix</keyword>
<sequence length="84" mass="9499">MMYWNGMNGWGYALMMVGNVLFWAAVVVGIVLLVRYVGRSSPSPMEPRLPSAEELLAQRYARGEIDSEEYRARLDMLRGSRADA</sequence>
<keyword evidence="1" id="KW-0812">Transmembrane</keyword>
<dbReference type="EMBL" id="VDMA02000020">
    <property type="protein sequence ID" value="KAB8180858.1"/>
    <property type="molecule type" value="Genomic_DNA"/>
</dbReference>
<dbReference type="RefSeq" id="WP_139578919.1">
    <property type="nucleotide sequence ID" value="NZ_VDMA02000020.1"/>
</dbReference>
<proteinExistence type="predicted"/>
<evidence type="ECO:0000259" key="2">
    <source>
        <dbReference type="Pfam" id="PF09851"/>
    </source>
</evidence>
<dbReference type="Pfam" id="PF09851">
    <property type="entry name" value="SHOCT"/>
    <property type="match status" value="1"/>
</dbReference>
<dbReference type="InterPro" id="IPR018649">
    <property type="entry name" value="SHOCT"/>
</dbReference>
<dbReference type="CDD" id="cd11586">
    <property type="entry name" value="VbhA_like"/>
    <property type="match status" value="1"/>
</dbReference>
<dbReference type="AlphaFoldDB" id="A0A5N6BL09"/>
<dbReference type="InterPro" id="IPR033788">
    <property type="entry name" value="VbhA-like"/>
</dbReference>
<keyword evidence="1" id="KW-0472">Membrane</keyword>
<reference evidence="3 4" key="1">
    <citation type="submission" date="2019-10" db="EMBL/GenBank/DDBJ databases">
        <title>Nonomuraea sp. nov., isolated from Phyllanthus amarus.</title>
        <authorList>
            <person name="Klykleung N."/>
            <person name="Tanasupawat S."/>
        </authorList>
    </citation>
    <scope>NUCLEOTIDE SEQUENCE [LARGE SCALE GENOMIC DNA]</scope>
    <source>
        <strain evidence="3 4">CR1-09</strain>
    </source>
</reference>
<evidence type="ECO:0000256" key="1">
    <source>
        <dbReference type="SAM" id="Phobius"/>
    </source>
</evidence>
<accession>A0A5N6BL09</accession>
<feature type="transmembrane region" description="Helical" evidence="1">
    <location>
        <begin position="12"/>
        <end position="38"/>
    </location>
</feature>